<feature type="region of interest" description="Disordered" evidence="1">
    <location>
        <begin position="42"/>
        <end position="61"/>
    </location>
</feature>
<name>A0A495W133_9PSEU</name>
<accession>A0A495W133</accession>
<keyword evidence="3" id="KW-1185">Reference proteome</keyword>
<evidence type="ECO:0000313" key="2">
    <source>
        <dbReference type="EMBL" id="RKT53588.1"/>
    </source>
</evidence>
<sequence length="61" mass="6616">MSDLDRLALLWEEHVRAPSPHLRGVDVEGEDMVLLDADSAGCVSGSLSRSTTDATRRGAHR</sequence>
<dbReference type="EMBL" id="RBXO01000001">
    <property type="protein sequence ID" value="RKT53588.1"/>
    <property type="molecule type" value="Genomic_DNA"/>
</dbReference>
<proteinExistence type="predicted"/>
<evidence type="ECO:0000256" key="1">
    <source>
        <dbReference type="SAM" id="MobiDB-lite"/>
    </source>
</evidence>
<evidence type="ECO:0000313" key="3">
    <source>
        <dbReference type="Proteomes" id="UP000282084"/>
    </source>
</evidence>
<protein>
    <submittedName>
        <fullName evidence="2">Uncharacterized protein</fullName>
    </submittedName>
</protein>
<organism evidence="2 3">
    <name type="scientific">Saccharothrix australiensis</name>
    <dbReference type="NCBI Taxonomy" id="2072"/>
    <lineage>
        <taxon>Bacteria</taxon>
        <taxon>Bacillati</taxon>
        <taxon>Actinomycetota</taxon>
        <taxon>Actinomycetes</taxon>
        <taxon>Pseudonocardiales</taxon>
        <taxon>Pseudonocardiaceae</taxon>
        <taxon>Saccharothrix</taxon>
    </lineage>
</organism>
<gene>
    <name evidence="2" type="ORF">C8E97_2158</name>
</gene>
<reference evidence="2 3" key="1">
    <citation type="submission" date="2018-10" db="EMBL/GenBank/DDBJ databases">
        <title>Sequencing the genomes of 1000 actinobacteria strains.</title>
        <authorList>
            <person name="Klenk H.-P."/>
        </authorList>
    </citation>
    <scope>NUCLEOTIDE SEQUENCE [LARGE SCALE GENOMIC DNA]</scope>
    <source>
        <strain evidence="2 3">DSM 43800</strain>
    </source>
</reference>
<dbReference type="OrthoDB" id="3478973at2"/>
<dbReference type="RefSeq" id="WP_121003983.1">
    <property type="nucleotide sequence ID" value="NZ_RBXO01000001.1"/>
</dbReference>
<comment type="caution">
    <text evidence="2">The sequence shown here is derived from an EMBL/GenBank/DDBJ whole genome shotgun (WGS) entry which is preliminary data.</text>
</comment>
<dbReference type="AlphaFoldDB" id="A0A495W133"/>
<dbReference type="Proteomes" id="UP000282084">
    <property type="component" value="Unassembled WGS sequence"/>
</dbReference>